<keyword evidence="3 5" id="KW-1133">Transmembrane helix</keyword>
<feature type="transmembrane region" description="Helical" evidence="5">
    <location>
        <begin position="93"/>
        <end position="117"/>
    </location>
</feature>
<feature type="transmembrane region" description="Helical" evidence="5">
    <location>
        <begin position="49"/>
        <end position="73"/>
    </location>
</feature>
<gene>
    <name evidence="7" type="ORF">DdX_05800</name>
</gene>
<feature type="transmembrane region" description="Helical" evidence="5">
    <location>
        <begin position="185"/>
        <end position="206"/>
    </location>
</feature>
<proteinExistence type="predicted"/>
<dbReference type="InterPro" id="IPR017452">
    <property type="entry name" value="GPCR_Rhodpsn_7TM"/>
</dbReference>
<comment type="caution">
    <text evidence="7">The sequence shown here is derived from an EMBL/GenBank/DDBJ whole genome shotgun (WGS) entry which is preliminary data.</text>
</comment>
<evidence type="ECO:0000256" key="1">
    <source>
        <dbReference type="ARBA" id="ARBA00004370"/>
    </source>
</evidence>
<feature type="transmembrane region" description="Helical" evidence="5">
    <location>
        <begin position="277"/>
        <end position="296"/>
    </location>
</feature>
<feature type="domain" description="G-protein coupled receptors family 1 profile" evidence="6">
    <location>
        <begin position="15"/>
        <end position="296"/>
    </location>
</feature>
<dbReference type="Gene3D" id="1.20.1070.10">
    <property type="entry name" value="Rhodopsin 7-helix transmembrane proteins"/>
    <property type="match status" value="1"/>
</dbReference>
<evidence type="ECO:0000256" key="4">
    <source>
        <dbReference type="ARBA" id="ARBA00023136"/>
    </source>
</evidence>
<accession>A0AAD4NBB7</accession>
<dbReference type="GO" id="GO:0016020">
    <property type="term" value="C:membrane"/>
    <property type="evidence" value="ECO:0007669"/>
    <property type="project" value="UniProtKB-SubCell"/>
</dbReference>
<feature type="transmembrane region" description="Helical" evidence="5">
    <location>
        <begin position="240"/>
        <end position="265"/>
    </location>
</feature>
<protein>
    <recommendedName>
        <fullName evidence="6">G-protein coupled receptors family 1 profile domain-containing protein</fullName>
    </recommendedName>
</protein>
<dbReference type="EMBL" id="JAKKPZ010000006">
    <property type="protein sequence ID" value="KAI1720410.1"/>
    <property type="molecule type" value="Genomic_DNA"/>
</dbReference>
<dbReference type="PROSITE" id="PS50262">
    <property type="entry name" value="G_PROTEIN_RECEP_F1_2"/>
    <property type="match status" value="1"/>
</dbReference>
<evidence type="ECO:0000256" key="5">
    <source>
        <dbReference type="SAM" id="Phobius"/>
    </source>
</evidence>
<evidence type="ECO:0000313" key="7">
    <source>
        <dbReference type="EMBL" id="KAI1720410.1"/>
    </source>
</evidence>
<evidence type="ECO:0000256" key="3">
    <source>
        <dbReference type="ARBA" id="ARBA00022989"/>
    </source>
</evidence>
<dbReference type="AlphaFoldDB" id="A0AAD4NBB7"/>
<evidence type="ECO:0000313" key="8">
    <source>
        <dbReference type="Proteomes" id="UP001201812"/>
    </source>
</evidence>
<dbReference type="Proteomes" id="UP001201812">
    <property type="component" value="Unassembled WGS sequence"/>
</dbReference>
<dbReference type="SUPFAM" id="SSF81321">
    <property type="entry name" value="Family A G protein-coupled receptor-like"/>
    <property type="match status" value="1"/>
</dbReference>
<keyword evidence="2 5" id="KW-0812">Transmembrane</keyword>
<feature type="transmembrane region" description="Helical" evidence="5">
    <location>
        <begin position="6"/>
        <end position="28"/>
    </location>
</feature>
<reference evidence="7" key="1">
    <citation type="submission" date="2022-01" db="EMBL/GenBank/DDBJ databases">
        <title>Genome Sequence Resource for Two Populations of Ditylenchus destructor, the Migratory Endoparasitic Phytonematode.</title>
        <authorList>
            <person name="Zhang H."/>
            <person name="Lin R."/>
            <person name="Xie B."/>
        </authorList>
    </citation>
    <scope>NUCLEOTIDE SEQUENCE</scope>
    <source>
        <strain evidence="7">BazhouSP</strain>
    </source>
</reference>
<keyword evidence="4 5" id="KW-0472">Membrane</keyword>
<keyword evidence="8" id="KW-1185">Reference proteome</keyword>
<name>A0AAD4NBB7_9BILA</name>
<sequence>MPIETNLVEIANYVGNLGPLFIISRFLWRCYKSQRALSTLRFSATISNTLLGYIIWWEITFLSTVPRHVYVFFNVFIKRDPFSDTKILLNGPALFWTGFLPMQLIPIVSLSIFFLTVDRIIVIQYPLFFRSHRRKRMFNIVMMTTIISSLCLISWDSLTELPIPETTYCMTTSCLFKKTGQRAYIYSKAVFGLLNFIAGIVFIVVYRRHHIITRNCQSDSGPSKNFLTQEKRITLFQRKISFAAMLLILTEFFVNFMPQFIAIFLQKVFGISISSNFPYYNTLFIVLDIMISLCVYHKTLNKHFNGF</sequence>
<organism evidence="7 8">
    <name type="scientific">Ditylenchus destructor</name>
    <dbReference type="NCBI Taxonomy" id="166010"/>
    <lineage>
        <taxon>Eukaryota</taxon>
        <taxon>Metazoa</taxon>
        <taxon>Ecdysozoa</taxon>
        <taxon>Nematoda</taxon>
        <taxon>Chromadorea</taxon>
        <taxon>Rhabditida</taxon>
        <taxon>Tylenchina</taxon>
        <taxon>Tylenchomorpha</taxon>
        <taxon>Sphaerularioidea</taxon>
        <taxon>Anguinidae</taxon>
        <taxon>Anguininae</taxon>
        <taxon>Ditylenchus</taxon>
    </lineage>
</organism>
<comment type="subcellular location">
    <subcellularLocation>
        <location evidence="1">Membrane</location>
    </subcellularLocation>
</comment>
<evidence type="ECO:0000259" key="6">
    <source>
        <dbReference type="PROSITE" id="PS50262"/>
    </source>
</evidence>
<evidence type="ECO:0000256" key="2">
    <source>
        <dbReference type="ARBA" id="ARBA00022692"/>
    </source>
</evidence>
<feature type="transmembrane region" description="Helical" evidence="5">
    <location>
        <begin position="137"/>
        <end position="155"/>
    </location>
</feature>